<keyword evidence="2" id="KW-1185">Reference proteome</keyword>
<dbReference type="Proteomes" id="UP001258994">
    <property type="component" value="Chromosome"/>
</dbReference>
<sequence>MPAVHHILLPSFLRRAMRAFELKALVRQSGCELNRIGRSRNWRLTADREQMTTIIKLVRESEEETWQWLVKLIEKERGSFTHAEILNLVKRNPGISVTELVILANCTIAEARTAIDEFEWSEE</sequence>
<accession>A0ABY9U0A3</accession>
<proteinExistence type="predicted"/>
<reference evidence="2" key="1">
    <citation type="submission" date="2023-09" db="EMBL/GenBank/DDBJ databases">
        <authorList>
            <person name="Li S."/>
            <person name="Li X."/>
            <person name="Zhang C."/>
            <person name="Zhao Z."/>
        </authorList>
    </citation>
    <scope>NUCLEOTIDE SEQUENCE [LARGE SCALE GENOMIC DNA]</scope>
    <source>
        <strain evidence="2">SQ149</strain>
    </source>
</reference>
<evidence type="ECO:0000313" key="1">
    <source>
        <dbReference type="EMBL" id="WNC73430.1"/>
    </source>
</evidence>
<evidence type="ECO:0000313" key="2">
    <source>
        <dbReference type="Proteomes" id="UP001258994"/>
    </source>
</evidence>
<name>A0ABY9U0A3_9GAMM</name>
<dbReference type="RefSeq" id="WP_348392542.1">
    <property type="nucleotide sequence ID" value="NZ_CP134145.1"/>
</dbReference>
<protein>
    <submittedName>
        <fullName evidence="1">Ribosome recycling factor family protein</fullName>
    </submittedName>
</protein>
<gene>
    <name evidence="1" type="ORF">RGQ13_05395</name>
</gene>
<organism evidence="1 2">
    <name type="scientific">Thalassotalea psychrophila</name>
    <dbReference type="NCBI Taxonomy" id="3065647"/>
    <lineage>
        <taxon>Bacteria</taxon>
        <taxon>Pseudomonadati</taxon>
        <taxon>Pseudomonadota</taxon>
        <taxon>Gammaproteobacteria</taxon>
        <taxon>Alteromonadales</taxon>
        <taxon>Colwelliaceae</taxon>
        <taxon>Thalassotalea</taxon>
    </lineage>
</organism>
<dbReference type="EMBL" id="CP134145">
    <property type="protein sequence ID" value="WNC73430.1"/>
    <property type="molecule type" value="Genomic_DNA"/>
</dbReference>
<dbReference type="InterPro" id="IPR022253">
    <property type="entry name" value="Ribosome_recyc_fac_bac"/>
</dbReference>
<dbReference type="Pfam" id="PF12614">
    <property type="entry name" value="RRF_GI"/>
    <property type="match status" value="1"/>
</dbReference>